<evidence type="ECO:0000313" key="2">
    <source>
        <dbReference type="Proteomes" id="UP000075230"/>
    </source>
</evidence>
<name>A0A146G0X5_ASPKA</name>
<reference evidence="2" key="2">
    <citation type="submission" date="2016-02" db="EMBL/GenBank/DDBJ databases">
        <title>Genome sequencing of Aspergillus luchuensis NBRC 4314.</title>
        <authorList>
            <person name="Yamada O."/>
        </authorList>
    </citation>
    <scope>NUCLEOTIDE SEQUENCE [LARGE SCALE GENOMIC DNA]</scope>
    <source>
        <strain evidence="2">RIB 2604</strain>
    </source>
</reference>
<protein>
    <submittedName>
        <fullName evidence="1">C6 transcription factor</fullName>
    </submittedName>
</protein>
<reference evidence="1 2" key="1">
    <citation type="journal article" date="2016" name="DNA Res.">
        <title>Genome sequence of Aspergillus luchuensis NBRC 4314.</title>
        <authorList>
            <person name="Yamada O."/>
            <person name="Machida M."/>
            <person name="Hosoyama A."/>
            <person name="Goto M."/>
            <person name="Takahashi T."/>
            <person name="Futagami T."/>
            <person name="Yamagata Y."/>
            <person name="Takeuchi M."/>
            <person name="Kobayashi T."/>
            <person name="Koike H."/>
            <person name="Abe K."/>
            <person name="Asai K."/>
            <person name="Arita M."/>
            <person name="Fujita N."/>
            <person name="Fukuda K."/>
            <person name="Higa K."/>
            <person name="Horikawa H."/>
            <person name="Ishikawa T."/>
            <person name="Jinno K."/>
            <person name="Kato Y."/>
            <person name="Kirimura K."/>
            <person name="Mizutani O."/>
            <person name="Nakasone K."/>
            <person name="Sano M."/>
            <person name="Shiraishi Y."/>
            <person name="Tsukahara M."/>
            <person name="Gomi K."/>
        </authorList>
    </citation>
    <scope>NUCLEOTIDE SEQUENCE [LARGE SCALE GENOMIC DNA]</scope>
    <source>
        <strain evidence="1 2">RIB 2604</strain>
    </source>
</reference>
<dbReference type="EMBL" id="BCWF01000039">
    <property type="protein sequence ID" value="GAT31167.1"/>
    <property type="molecule type" value="Genomic_DNA"/>
</dbReference>
<comment type="caution">
    <text evidence="1">The sequence shown here is derived from an EMBL/GenBank/DDBJ whole genome shotgun (WGS) entry which is preliminary data.</text>
</comment>
<proteinExistence type="predicted"/>
<organism evidence="1 2">
    <name type="scientific">Aspergillus kawachii</name>
    <name type="common">White koji mold</name>
    <name type="synonym">Aspergillus awamori var. kawachi</name>
    <dbReference type="NCBI Taxonomy" id="1069201"/>
    <lineage>
        <taxon>Eukaryota</taxon>
        <taxon>Fungi</taxon>
        <taxon>Dikarya</taxon>
        <taxon>Ascomycota</taxon>
        <taxon>Pezizomycotina</taxon>
        <taxon>Eurotiomycetes</taxon>
        <taxon>Eurotiomycetidae</taxon>
        <taxon>Eurotiales</taxon>
        <taxon>Aspergillaceae</taxon>
        <taxon>Aspergillus</taxon>
        <taxon>Aspergillus subgen. Circumdati</taxon>
    </lineage>
</organism>
<dbReference type="VEuPathDB" id="FungiDB:ASPFODRAFT_59436"/>
<dbReference type="AlphaFoldDB" id="A0A146G0X5"/>
<evidence type="ECO:0000313" key="1">
    <source>
        <dbReference type="EMBL" id="GAT31167.1"/>
    </source>
</evidence>
<accession>A0A146G0X5</accession>
<dbReference type="Proteomes" id="UP000075230">
    <property type="component" value="Unassembled WGS sequence"/>
</dbReference>
<gene>
    <name evidence="1" type="ORF">RIB2604_04000130</name>
</gene>
<sequence length="165" mass="18645">MAANNSMGVFETLRSAFDLSWKLSEWRSSVPAEIRPGSVIAAPEIPRALQMQRFQTGLSLYFHAAQALIYRPVLLRFLQYKPDGTNATETLSLLKDSGFSTIKKCMHTCSRGVALAKMIVDEQFRPTSLWGAWWMTNFLGMWPNSIRLARPRDPSNQFAQSSTLL</sequence>